<comment type="caution">
    <text evidence="1">The sequence shown here is derived from an EMBL/GenBank/DDBJ whole genome shotgun (WGS) entry which is preliminary data.</text>
</comment>
<protein>
    <submittedName>
        <fullName evidence="1">SMI1/KNR4 family protein</fullName>
    </submittedName>
</protein>
<dbReference type="InterPro" id="IPR037883">
    <property type="entry name" value="Knr4/Smi1-like_sf"/>
</dbReference>
<proteinExistence type="predicted"/>
<sequence>MMTSSFIEEVERLMILSETTYQFSGTGTPELIEVYQDSLGNEFPESYKVFLEKYGTLTFNGESFYGISKRGLSAASIPDVRFATEQARALGDINKELIMIKNSGYGSIFSIDTSTIGDAGEAVIVETQLSFKHNAEKRIVADNFGEFLLVEIEEALTNF</sequence>
<dbReference type="Gene3D" id="3.40.1580.10">
    <property type="entry name" value="SMI1/KNR4-like"/>
    <property type="match status" value="1"/>
</dbReference>
<gene>
    <name evidence="1" type="ORF">HCB49_10810</name>
</gene>
<accession>A0A7X0ZDY3</accession>
<dbReference type="SUPFAM" id="SSF160631">
    <property type="entry name" value="SMI1/KNR4-like"/>
    <property type="match status" value="1"/>
</dbReference>
<dbReference type="Pfam" id="PF14568">
    <property type="entry name" value="SUKH_6"/>
    <property type="match status" value="1"/>
</dbReference>
<organism evidence="1 2">
    <name type="scientific">Listeria cossartiae subsp. cayugensis</name>
    <dbReference type="NCBI Taxonomy" id="2713505"/>
    <lineage>
        <taxon>Bacteria</taxon>
        <taxon>Bacillati</taxon>
        <taxon>Bacillota</taxon>
        <taxon>Bacilli</taxon>
        <taxon>Bacillales</taxon>
        <taxon>Listeriaceae</taxon>
        <taxon>Listeria</taxon>
        <taxon>Listeria cossartiae</taxon>
    </lineage>
</organism>
<evidence type="ECO:0000313" key="1">
    <source>
        <dbReference type="EMBL" id="MBC2250478.1"/>
    </source>
</evidence>
<name>A0A7X0ZDY3_9LIST</name>
<evidence type="ECO:0000313" key="2">
    <source>
        <dbReference type="Proteomes" id="UP000559864"/>
    </source>
</evidence>
<dbReference type="AlphaFoldDB" id="A0A7X0ZDY3"/>
<reference evidence="1 2" key="1">
    <citation type="submission" date="2020-03" db="EMBL/GenBank/DDBJ databases">
        <title>Soil Listeria distribution.</title>
        <authorList>
            <person name="Liao J."/>
            <person name="Wiedmann M."/>
        </authorList>
    </citation>
    <scope>NUCLEOTIDE SEQUENCE [LARGE SCALE GENOMIC DNA]</scope>
    <source>
        <strain evidence="1 2">FSL L7-0123</strain>
    </source>
</reference>
<dbReference type="Proteomes" id="UP000559864">
    <property type="component" value="Unassembled WGS sequence"/>
</dbReference>
<dbReference type="RefSeq" id="WP_185604940.1">
    <property type="nucleotide sequence ID" value="NZ_JAARZC010000003.1"/>
</dbReference>
<dbReference type="EMBL" id="JAARZC010000003">
    <property type="protein sequence ID" value="MBC2250478.1"/>
    <property type="molecule type" value="Genomic_DNA"/>
</dbReference>